<evidence type="ECO:0000313" key="3">
    <source>
        <dbReference type="Proteomes" id="UP001287356"/>
    </source>
</evidence>
<evidence type="ECO:0000313" key="2">
    <source>
        <dbReference type="EMBL" id="KAK3377321.1"/>
    </source>
</evidence>
<feature type="signal peptide" evidence="1">
    <location>
        <begin position="1"/>
        <end position="25"/>
    </location>
</feature>
<dbReference type="EMBL" id="JAULSN010000003">
    <property type="protein sequence ID" value="KAK3377321.1"/>
    <property type="molecule type" value="Genomic_DNA"/>
</dbReference>
<name>A0AAE0NB08_9PEZI</name>
<comment type="caution">
    <text evidence="2">The sequence shown here is derived from an EMBL/GenBank/DDBJ whole genome shotgun (WGS) entry which is preliminary data.</text>
</comment>
<dbReference type="Proteomes" id="UP001287356">
    <property type="component" value="Unassembled WGS sequence"/>
</dbReference>
<accession>A0AAE0NB08</accession>
<dbReference type="AlphaFoldDB" id="A0AAE0NB08"/>
<feature type="chain" id="PRO_5041917425" description="Secreted protein" evidence="1">
    <location>
        <begin position="26"/>
        <end position="115"/>
    </location>
</feature>
<gene>
    <name evidence="2" type="ORF">B0T24DRAFT_620958</name>
</gene>
<reference evidence="2" key="2">
    <citation type="submission" date="2023-06" db="EMBL/GenBank/DDBJ databases">
        <authorList>
            <consortium name="Lawrence Berkeley National Laboratory"/>
            <person name="Haridas S."/>
            <person name="Hensen N."/>
            <person name="Bonometti L."/>
            <person name="Westerberg I."/>
            <person name="Brannstrom I.O."/>
            <person name="Guillou S."/>
            <person name="Cros-Aarteil S."/>
            <person name="Calhoun S."/>
            <person name="Kuo A."/>
            <person name="Mondo S."/>
            <person name="Pangilinan J."/>
            <person name="Riley R."/>
            <person name="Labutti K."/>
            <person name="Andreopoulos B."/>
            <person name="Lipzen A."/>
            <person name="Chen C."/>
            <person name="Yanf M."/>
            <person name="Daum C."/>
            <person name="Ng V."/>
            <person name="Clum A."/>
            <person name="Steindorff A."/>
            <person name="Ohm R."/>
            <person name="Martin F."/>
            <person name="Silar P."/>
            <person name="Natvig D."/>
            <person name="Lalanne C."/>
            <person name="Gautier V."/>
            <person name="Ament-Velasquez S.L."/>
            <person name="Kruys A."/>
            <person name="Hutchinson M.I."/>
            <person name="Powell A.J."/>
            <person name="Barry K."/>
            <person name="Miller A.N."/>
            <person name="Grigoriev I.V."/>
            <person name="Debuchy R."/>
            <person name="Gladieux P."/>
            <person name="Thoren M.H."/>
            <person name="Johannesson H."/>
        </authorList>
    </citation>
    <scope>NUCLEOTIDE SEQUENCE</scope>
    <source>
        <strain evidence="2">CBS 958.72</strain>
    </source>
</reference>
<keyword evidence="3" id="KW-1185">Reference proteome</keyword>
<organism evidence="2 3">
    <name type="scientific">Lasiosphaeria ovina</name>
    <dbReference type="NCBI Taxonomy" id="92902"/>
    <lineage>
        <taxon>Eukaryota</taxon>
        <taxon>Fungi</taxon>
        <taxon>Dikarya</taxon>
        <taxon>Ascomycota</taxon>
        <taxon>Pezizomycotina</taxon>
        <taxon>Sordariomycetes</taxon>
        <taxon>Sordariomycetidae</taxon>
        <taxon>Sordariales</taxon>
        <taxon>Lasiosphaeriaceae</taxon>
        <taxon>Lasiosphaeria</taxon>
    </lineage>
</organism>
<keyword evidence="1" id="KW-0732">Signal</keyword>
<sequence>MAHGVGTVWDISLVFSRLLVGGSLACGLDELLDDDMHGSDTRLNSYRCFGQKSPLMLAHHDGLAIGRRWHFFSFCFLQGARGNIVRLFASTISMMDDRRAHPSLCVSHFSFLDPV</sequence>
<evidence type="ECO:0008006" key="4">
    <source>
        <dbReference type="Google" id="ProtNLM"/>
    </source>
</evidence>
<proteinExistence type="predicted"/>
<reference evidence="2" key="1">
    <citation type="journal article" date="2023" name="Mol. Phylogenet. Evol.">
        <title>Genome-scale phylogeny and comparative genomics of the fungal order Sordariales.</title>
        <authorList>
            <person name="Hensen N."/>
            <person name="Bonometti L."/>
            <person name="Westerberg I."/>
            <person name="Brannstrom I.O."/>
            <person name="Guillou S."/>
            <person name="Cros-Aarteil S."/>
            <person name="Calhoun S."/>
            <person name="Haridas S."/>
            <person name="Kuo A."/>
            <person name="Mondo S."/>
            <person name="Pangilinan J."/>
            <person name="Riley R."/>
            <person name="LaButti K."/>
            <person name="Andreopoulos B."/>
            <person name="Lipzen A."/>
            <person name="Chen C."/>
            <person name="Yan M."/>
            <person name="Daum C."/>
            <person name="Ng V."/>
            <person name="Clum A."/>
            <person name="Steindorff A."/>
            <person name="Ohm R.A."/>
            <person name="Martin F."/>
            <person name="Silar P."/>
            <person name="Natvig D.O."/>
            <person name="Lalanne C."/>
            <person name="Gautier V."/>
            <person name="Ament-Velasquez S.L."/>
            <person name="Kruys A."/>
            <person name="Hutchinson M.I."/>
            <person name="Powell A.J."/>
            <person name="Barry K."/>
            <person name="Miller A.N."/>
            <person name="Grigoriev I.V."/>
            <person name="Debuchy R."/>
            <person name="Gladieux P."/>
            <person name="Hiltunen Thoren M."/>
            <person name="Johannesson H."/>
        </authorList>
    </citation>
    <scope>NUCLEOTIDE SEQUENCE</scope>
    <source>
        <strain evidence="2">CBS 958.72</strain>
    </source>
</reference>
<evidence type="ECO:0000256" key="1">
    <source>
        <dbReference type="SAM" id="SignalP"/>
    </source>
</evidence>
<protein>
    <recommendedName>
        <fullName evidence="4">Secreted protein</fullName>
    </recommendedName>
</protein>